<dbReference type="Gene3D" id="1.25.40.10">
    <property type="entry name" value="Tetratricopeptide repeat domain"/>
    <property type="match status" value="1"/>
</dbReference>
<organism evidence="4 5">
    <name type="scientific">Zingiber officinale</name>
    <name type="common">Ginger</name>
    <name type="synonym">Amomum zingiber</name>
    <dbReference type="NCBI Taxonomy" id="94328"/>
    <lineage>
        <taxon>Eukaryota</taxon>
        <taxon>Viridiplantae</taxon>
        <taxon>Streptophyta</taxon>
        <taxon>Embryophyta</taxon>
        <taxon>Tracheophyta</taxon>
        <taxon>Spermatophyta</taxon>
        <taxon>Magnoliopsida</taxon>
        <taxon>Liliopsida</taxon>
        <taxon>Zingiberales</taxon>
        <taxon>Zingiberaceae</taxon>
        <taxon>Zingiber</taxon>
    </lineage>
</organism>
<evidence type="ECO:0000313" key="5">
    <source>
        <dbReference type="Proteomes" id="UP000734854"/>
    </source>
</evidence>
<dbReference type="EMBL" id="JACMSC010000022">
    <property type="protein sequence ID" value="KAG6468540.1"/>
    <property type="molecule type" value="Genomic_DNA"/>
</dbReference>
<dbReference type="Proteomes" id="UP000734854">
    <property type="component" value="Unassembled WGS sequence"/>
</dbReference>
<evidence type="ECO:0000256" key="3">
    <source>
        <dbReference type="PROSITE-ProRule" id="PRU00708"/>
    </source>
</evidence>
<comment type="similarity">
    <text evidence="1">Belongs to the PPR family. P subfamily.</text>
</comment>
<dbReference type="AlphaFoldDB" id="A0A8J5EA31"/>
<comment type="caution">
    <text evidence="4">The sequence shown here is derived from an EMBL/GenBank/DDBJ whole genome shotgun (WGS) entry which is preliminary data.</text>
</comment>
<name>A0A8J5EA31_ZINOF</name>
<evidence type="ECO:0000256" key="2">
    <source>
        <dbReference type="ARBA" id="ARBA00022737"/>
    </source>
</evidence>
<accession>A0A8J5EA31</accession>
<dbReference type="Pfam" id="PF01535">
    <property type="entry name" value="PPR"/>
    <property type="match status" value="2"/>
</dbReference>
<reference evidence="4 5" key="1">
    <citation type="submission" date="2020-08" db="EMBL/GenBank/DDBJ databases">
        <title>Plant Genome Project.</title>
        <authorList>
            <person name="Zhang R.-G."/>
        </authorList>
    </citation>
    <scope>NUCLEOTIDE SEQUENCE [LARGE SCALE GENOMIC DNA]</scope>
    <source>
        <tissue evidence="4">Rhizome</tissue>
    </source>
</reference>
<evidence type="ECO:0008006" key="6">
    <source>
        <dbReference type="Google" id="ProtNLM"/>
    </source>
</evidence>
<proteinExistence type="inferred from homology"/>
<dbReference type="NCBIfam" id="TIGR00756">
    <property type="entry name" value="PPR"/>
    <property type="match status" value="1"/>
</dbReference>
<dbReference type="PANTHER" id="PTHR47447">
    <property type="entry name" value="OS03G0856100 PROTEIN"/>
    <property type="match status" value="1"/>
</dbReference>
<gene>
    <name evidence="4" type="ORF">ZIOFF_073228</name>
</gene>
<evidence type="ECO:0000256" key="1">
    <source>
        <dbReference type="ARBA" id="ARBA00007626"/>
    </source>
</evidence>
<keyword evidence="2" id="KW-0677">Repeat</keyword>
<sequence length="252" mass="28750">MKMVLAKKIDWWEIGDKRKRRRCPINHPLFFCVAIQEIKLLLSQSGEEEVRPGGKKMTSESRSFVRMNVFAFRNLQRFYTASLQGFAPNYATYSWLVDSYSSQNNVEALLSISDDIGKRGISVDKSLYRALIRRLCKRGMVNVAHEVYNKMLGKGILGDSLVYSSLAYGYLSVGKRIKACEILNEMVEKQLNITAKVYKCLCASYVNESVVLDLLWSYAIERGLIAKNVYKLMQEAIPNSQKDALNVPSSFR</sequence>
<feature type="repeat" description="PPR" evidence="3">
    <location>
        <begin position="124"/>
        <end position="158"/>
    </location>
</feature>
<dbReference type="PANTHER" id="PTHR47447:SF17">
    <property type="entry name" value="OS12G0638900 PROTEIN"/>
    <property type="match status" value="1"/>
</dbReference>
<dbReference type="PROSITE" id="PS51375">
    <property type="entry name" value="PPR"/>
    <property type="match status" value="1"/>
</dbReference>
<protein>
    <recommendedName>
        <fullName evidence="6">Pentatricopeptide repeat-containing protein</fullName>
    </recommendedName>
</protein>
<dbReference type="InterPro" id="IPR002885">
    <property type="entry name" value="PPR_rpt"/>
</dbReference>
<keyword evidence="5" id="KW-1185">Reference proteome</keyword>
<dbReference type="InterPro" id="IPR011990">
    <property type="entry name" value="TPR-like_helical_dom_sf"/>
</dbReference>
<evidence type="ECO:0000313" key="4">
    <source>
        <dbReference type="EMBL" id="KAG6468540.1"/>
    </source>
</evidence>